<evidence type="ECO:0000313" key="15">
    <source>
        <dbReference type="Proteomes" id="UP000770015"/>
    </source>
</evidence>
<dbReference type="Proteomes" id="UP000770015">
    <property type="component" value="Unassembled WGS sequence"/>
</dbReference>
<keyword evidence="5" id="KW-0964">Secreted</keyword>
<accession>A0A9P8V9C4</accession>
<dbReference type="FunFam" id="3.20.20.80:FF:000075">
    <property type="entry name" value="Sporulation-specific chitinase"/>
    <property type="match status" value="1"/>
</dbReference>
<dbReference type="InterPro" id="IPR017853">
    <property type="entry name" value="GH"/>
</dbReference>
<evidence type="ECO:0000256" key="11">
    <source>
        <dbReference type="ARBA" id="ARBA00023326"/>
    </source>
</evidence>
<dbReference type="InterPro" id="IPR029070">
    <property type="entry name" value="Chitinase_insertion_sf"/>
</dbReference>
<evidence type="ECO:0000256" key="7">
    <source>
        <dbReference type="ARBA" id="ARBA00022801"/>
    </source>
</evidence>
<evidence type="ECO:0000256" key="5">
    <source>
        <dbReference type="ARBA" id="ARBA00022525"/>
    </source>
</evidence>
<evidence type="ECO:0000256" key="10">
    <source>
        <dbReference type="ARBA" id="ARBA00023295"/>
    </source>
</evidence>
<keyword evidence="10 12" id="KW-0326">Glycosidase</keyword>
<name>A0A9P8V9C4_9PEZI</name>
<dbReference type="SMART" id="SM00636">
    <property type="entry name" value="Glyco_18"/>
    <property type="match status" value="1"/>
</dbReference>
<proteinExistence type="inferred from homology"/>
<keyword evidence="6" id="KW-0732">Signal</keyword>
<dbReference type="OrthoDB" id="76388at2759"/>
<dbReference type="Gene3D" id="3.20.20.80">
    <property type="entry name" value="Glycosidases"/>
    <property type="match status" value="1"/>
</dbReference>
<dbReference type="InterPro" id="IPR001579">
    <property type="entry name" value="Glyco_hydro_18_chit_AS"/>
</dbReference>
<evidence type="ECO:0000256" key="3">
    <source>
        <dbReference type="ARBA" id="ARBA00008682"/>
    </source>
</evidence>
<keyword evidence="11" id="KW-0624">Polysaccharide degradation</keyword>
<dbReference type="SUPFAM" id="SSF51445">
    <property type="entry name" value="(Trans)glycosidases"/>
    <property type="match status" value="1"/>
</dbReference>
<dbReference type="AlphaFoldDB" id="A0A9P8V9C4"/>
<dbReference type="PROSITE" id="PS51910">
    <property type="entry name" value="GH18_2"/>
    <property type="match status" value="1"/>
</dbReference>
<evidence type="ECO:0000256" key="9">
    <source>
        <dbReference type="ARBA" id="ARBA00023277"/>
    </source>
</evidence>
<dbReference type="GO" id="GO:0000272">
    <property type="term" value="P:polysaccharide catabolic process"/>
    <property type="evidence" value="ECO:0007669"/>
    <property type="project" value="UniProtKB-KW"/>
</dbReference>
<feature type="domain" description="GH18" evidence="13">
    <location>
        <begin position="17"/>
        <end position="379"/>
    </location>
</feature>
<dbReference type="Gene3D" id="3.10.50.10">
    <property type="match status" value="1"/>
</dbReference>
<keyword evidence="7 12" id="KW-0378">Hydrolase</keyword>
<gene>
    <name evidence="14" type="ORF">F5X68DRAFT_233064</name>
</gene>
<dbReference type="GO" id="GO:0006032">
    <property type="term" value="P:chitin catabolic process"/>
    <property type="evidence" value="ECO:0007669"/>
    <property type="project" value="UniProtKB-KW"/>
</dbReference>
<dbReference type="GO" id="GO:0008843">
    <property type="term" value="F:endochitinase activity"/>
    <property type="evidence" value="ECO:0007669"/>
    <property type="project" value="UniProtKB-EC"/>
</dbReference>
<organism evidence="14 15">
    <name type="scientific">Plectosphaerella plurivora</name>
    <dbReference type="NCBI Taxonomy" id="936078"/>
    <lineage>
        <taxon>Eukaryota</taxon>
        <taxon>Fungi</taxon>
        <taxon>Dikarya</taxon>
        <taxon>Ascomycota</taxon>
        <taxon>Pezizomycotina</taxon>
        <taxon>Sordariomycetes</taxon>
        <taxon>Hypocreomycetidae</taxon>
        <taxon>Glomerellales</taxon>
        <taxon>Plectosphaerellaceae</taxon>
        <taxon>Plectosphaerella</taxon>
    </lineage>
</organism>
<sequence length="401" mass="44447">MSRMAAPMALAPPSGTYRNVVYFTNWGIYAANHQPSNIQAGVITHLLYSFADIKPDGEVVGSDAYADVEKRFPGDVWAAGTNVYGCVKQLYLLKKKNRKMRVLLSIGGWTWSSKFAPVAATETGRRRFATTAVRLMGDWGFDGLDIDWEYPQDATQANNFVLLLQACRKALTEYSTAYAKGYHFALTIAVPAGKPNYRKLNMKGMIPYIDSWHLMAYDYAGSWESTTGHQSNIYARSNVAAAIKADTDSALTYYLGQGVDSRKIMLGLPLYGRSFAKTAGLGQPYSGVGQGSIEKGIWHYKALPRPGAVEYWDAKAMATWSYDAKTKELVTYDNPQAARVKTSYLLSKKLGGAIFWESSGDKTGDASLVRTVATGMKNLDPMQNWLSYPASKYNNMRKEMK</sequence>
<dbReference type="InterPro" id="IPR050314">
    <property type="entry name" value="Glycosyl_Hydrlase_18"/>
</dbReference>
<evidence type="ECO:0000256" key="1">
    <source>
        <dbReference type="ARBA" id="ARBA00000822"/>
    </source>
</evidence>
<protein>
    <recommendedName>
        <fullName evidence="4">chitinase</fullName>
        <ecNumber evidence="4">3.2.1.14</ecNumber>
    </recommendedName>
</protein>
<evidence type="ECO:0000256" key="2">
    <source>
        <dbReference type="ARBA" id="ARBA00004613"/>
    </source>
</evidence>
<dbReference type="PANTHER" id="PTHR11177">
    <property type="entry name" value="CHITINASE"/>
    <property type="match status" value="1"/>
</dbReference>
<keyword evidence="15" id="KW-1185">Reference proteome</keyword>
<keyword evidence="9" id="KW-0119">Carbohydrate metabolism</keyword>
<dbReference type="GO" id="GO:0008061">
    <property type="term" value="F:chitin binding"/>
    <property type="evidence" value="ECO:0007669"/>
    <property type="project" value="InterPro"/>
</dbReference>
<dbReference type="CDD" id="cd06548">
    <property type="entry name" value="GH18_chitinase"/>
    <property type="match status" value="1"/>
</dbReference>
<dbReference type="Pfam" id="PF00704">
    <property type="entry name" value="Glyco_hydro_18"/>
    <property type="match status" value="1"/>
</dbReference>
<evidence type="ECO:0000259" key="13">
    <source>
        <dbReference type="PROSITE" id="PS51910"/>
    </source>
</evidence>
<evidence type="ECO:0000256" key="12">
    <source>
        <dbReference type="RuleBase" id="RU000489"/>
    </source>
</evidence>
<evidence type="ECO:0000256" key="4">
    <source>
        <dbReference type="ARBA" id="ARBA00012729"/>
    </source>
</evidence>
<dbReference type="EC" id="3.2.1.14" evidence="4"/>
<reference evidence="14" key="1">
    <citation type="journal article" date="2021" name="Nat. Commun.">
        <title>Genetic determinants of endophytism in the Arabidopsis root mycobiome.</title>
        <authorList>
            <person name="Mesny F."/>
            <person name="Miyauchi S."/>
            <person name="Thiergart T."/>
            <person name="Pickel B."/>
            <person name="Atanasova L."/>
            <person name="Karlsson M."/>
            <person name="Huettel B."/>
            <person name="Barry K.W."/>
            <person name="Haridas S."/>
            <person name="Chen C."/>
            <person name="Bauer D."/>
            <person name="Andreopoulos W."/>
            <person name="Pangilinan J."/>
            <person name="LaButti K."/>
            <person name="Riley R."/>
            <person name="Lipzen A."/>
            <person name="Clum A."/>
            <person name="Drula E."/>
            <person name="Henrissat B."/>
            <person name="Kohler A."/>
            <person name="Grigoriev I.V."/>
            <person name="Martin F.M."/>
            <person name="Hacquard S."/>
        </authorList>
    </citation>
    <scope>NUCLEOTIDE SEQUENCE</scope>
    <source>
        <strain evidence="14">MPI-SDFR-AT-0117</strain>
    </source>
</reference>
<dbReference type="SUPFAM" id="SSF54556">
    <property type="entry name" value="Chitinase insertion domain"/>
    <property type="match status" value="1"/>
</dbReference>
<comment type="subcellular location">
    <subcellularLocation>
        <location evidence="2">Secreted</location>
    </subcellularLocation>
</comment>
<evidence type="ECO:0000313" key="14">
    <source>
        <dbReference type="EMBL" id="KAH6685316.1"/>
    </source>
</evidence>
<comment type="similarity">
    <text evidence="3">Belongs to the glycosyl hydrolase 18 family. Chitinase class V subfamily.</text>
</comment>
<comment type="caution">
    <text evidence="14">The sequence shown here is derived from an EMBL/GenBank/DDBJ whole genome shotgun (WGS) entry which is preliminary data.</text>
</comment>
<dbReference type="PROSITE" id="PS01095">
    <property type="entry name" value="GH18_1"/>
    <property type="match status" value="1"/>
</dbReference>
<dbReference type="PANTHER" id="PTHR11177:SF384">
    <property type="entry name" value="CHITINASE"/>
    <property type="match status" value="1"/>
</dbReference>
<dbReference type="InterPro" id="IPR011583">
    <property type="entry name" value="Chitinase_II/V-like_cat"/>
</dbReference>
<comment type="catalytic activity">
    <reaction evidence="1">
        <text>Random endo-hydrolysis of N-acetyl-beta-D-glucosaminide (1-&gt;4)-beta-linkages in chitin and chitodextrins.</text>
        <dbReference type="EC" id="3.2.1.14"/>
    </reaction>
</comment>
<evidence type="ECO:0000256" key="6">
    <source>
        <dbReference type="ARBA" id="ARBA00022729"/>
    </source>
</evidence>
<dbReference type="GO" id="GO:0005576">
    <property type="term" value="C:extracellular region"/>
    <property type="evidence" value="ECO:0007669"/>
    <property type="project" value="UniProtKB-SubCell"/>
</dbReference>
<evidence type="ECO:0000256" key="8">
    <source>
        <dbReference type="ARBA" id="ARBA00023024"/>
    </source>
</evidence>
<dbReference type="EMBL" id="JAGSXJ010000015">
    <property type="protein sequence ID" value="KAH6685316.1"/>
    <property type="molecule type" value="Genomic_DNA"/>
</dbReference>
<keyword evidence="8" id="KW-0146">Chitin degradation</keyword>
<dbReference type="FunFam" id="3.10.50.10:FF:000005">
    <property type="entry name" value="Endochitinase B1"/>
    <property type="match status" value="1"/>
</dbReference>
<dbReference type="InterPro" id="IPR001223">
    <property type="entry name" value="Glyco_hydro18_cat"/>
</dbReference>